<keyword evidence="4" id="KW-1185">Reference proteome</keyword>
<evidence type="ECO:0000256" key="1">
    <source>
        <dbReference type="ARBA" id="ARBA00008791"/>
    </source>
</evidence>
<feature type="domain" description="UspA" evidence="2">
    <location>
        <begin position="2"/>
        <end position="142"/>
    </location>
</feature>
<evidence type="ECO:0000313" key="4">
    <source>
        <dbReference type="Proteomes" id="UP000249169"/>
    </source>
</evidence>
<dbReference type="RefSeq" id="WP_111729212.1">
    <property type="nucleotide sequence ID" value="NZ_QHKO01000002.1"/>
</dbReference>
<evidence type="ECO:0000259" key="2">
    <source>
        <dbReference type="Pfam" id="PF00582"/>
    </source>
</evidence>
<protein>
    <recommendedName>
        <fullName evidence="2">UspA domain-containing protein</fullName>
    </recommendedName>
</protein>
<dbReference type="AlphaFoldDB" id="A0A328CAI9"/>
<accession>A0A328CAI9</accession>
<dbReference type="Gene3D" id="3.40.50.620">
    <property type="entry name" value="HUPs"/>
    <property type="match status" value="2"/>
</dbReference>
<comment type="caution">
    <text evidence="3">The sequence shown here is derived from an EMBL/GenBank/DDBJ whole genome shotgun (WGS) entry which is preliminary data.</text>
</comment>
<dbReference type="Proteomes" id="UP000249169">
    <property type="component" value="Unassembled WGS sequence"/>
</dbReference>
<sequence>MNILLATDLSLEAEGAARWALALRDRIHQADHQATLRALYVSEPSWHAMKGEAQVTDMPGLNYQTTHEVRDWLKGVDDDTADVDIVVREGNPSREITEYCKQNPVDWLITGTSGAGAFGRALLGSTSLKLAHRAPTRTVLVKPDHQSLPDHPRMAVAVDFFPGSQSALFSAAQLAHLNEGTLELVHVLQDHPTPTLNTGLVNYLAPRDMEELSARTRDSLNALCAQVQALYAGLKVEAHVFSGRAAPTLIHFCEHNAIDLVVLAKRSRSALQDRALGSVAGAVARKHPTTVMLVPIDEESED</sequence>
<proteinExistence type="inferred from homology"/>
<reference evidence="3 4" key="1">
    <citation type="submission" date="2018-05" db="EMBL/GenBank/DDBJ databases">
        <title>Lujinxingia marina gen. nov. sp. nov., a new facultative anaerobic member of the class Deltaproteobacteria, and proposal of Lujinxingaceae fam. nov.</title>
        <authorList>
            <person name="Li C.-M."/>
        </authorList>
    </citation>
    <scope>NUCLEOTIDE SEQUENCE [LARGE SCALE GENOMIC DNA]</scope>
    <source>
        <strain evidence="3 4">B210</strain>
    </source>
</reference>
<dbReference type="CDD" id="cd00293">
    <property type="entry name" value="USP-like"/>
    <property type="match status" value="2"/>
</dbReference>
<organism evidence="3 4">
    <name type="scientific">Lujinxingia litoralis</name>
    <dbReference type="NCBI Taxonomy" id="2211119"/>
    <lineage>
        <taxon>Bacteria</taxon>
        <taxon>Deltaproteobacteria</taxon>
        <taxon>Bradymonadales</taxon>
        <taxon>Lujinxingiaceae</taxon>
        <taxon>Lujinxingia</taxon>
    </lineage>
</organism>
<gene>
    <name evidence="3" type="ORF">DL240_07360</name>
</gene>
<dbReference type="Pfam" id="PF00582">
    <property type="entry name" value="Usp"/>
    <property type="match status" value="2"/>
</dbReference>
<dbReference type="EMBL" id="QHKO01000002">
    <property type="protein sequence ID" value="RAL23958.1"/>
    <property type="molecule type" value="Genomic_DNA"/>
</dbReference>
<name>A0A328CAI9_9DELT</name>
<dbReference type="PANTHER" id="PTHR46268:SF6">
    <property type="entry name" value="UNIVERSAL STRESS PROTEIN UP12"/>
    <property type="match status" value="1"/>
</dbReference>
<evidence type="ECO:0000313" key="3">
    <source>
        <dbReference type="EMBL" id="RAL23958.1"/>
    </source>
</evidence>
<dbReference type="SUPFAM" id="SSF52402">
    <property type="entry name" value="Adenine nucleotide alpha hydrolases-like"/>
    <property type="match status" value="2"/>
</dbReference>
<feature type="domain" description="UspA" evidence="2">
    <location>
        <begin position="153"/>
        <end position="295"/>
    </location>
</feature>
<comment type="similarity">
    <text evidence="1">Belongs to the universal stress protein A family.</text>
</comment>
<dbReference type="OrthoDB" id="9788959at2"/>
<dbReference type="InterPro" id="IPR014729">
    <property type="entry name" value="Rossmann-like_a/b/a_fold"/>
</dbReference>
<dbReference type="InterPro" id="IPR006016">
    <property type="entry name" value="UspA"/>
</dbReference>
<dbReference type="PANTHER" id="PTHR46268">
    <property type="entry name" value="STRESS RESPONSE PROTEIN NHAX"/>
    <property type="match status" value="1"/>
</dbReference>